<proteinExistence type="predicted"/>
<feature type="compositionally biased region" description="Pro residues" evidence="1">
    <location>
        <begin position="1"/>
        <end position="10"/>
    </location>
</feature>
<dbReference type="AlphaFoldDB" id="A0A5A9N3D6"/>
<reference evidence="2 3" key="1">
    <citation type="journal article" date="2019" name="Mol. Ecol. Resour.">
        <title>Chromosome-level genome assembly of Triplophysa tibetana, a fish adapted to the harsh high-altitude environment of the Tibetan Plateau.</title>
        <authorList>
            <person name="Yang X."/>
            <person name="Liu H."/>
            <person name="Ma Z."/>
            <person name="Zou Y."/>
            <person name="Zou M."/>
            <person name="Mao Y."/>
            <person name="Li X."/>
            <person name="Wang H."/>
            <person name="Chen T."/>
            <person name="Wang W."/>
            <person name="Yang R."/>
        </authorList>
    </citation>
    <scope>NUCLEOTIDE SEQUENCE [LARGE SCALE GENOMIC DNA]</scope>
    <source>
        <strain evidence="2">TTIB1903HZAU</strain>
        <tissue evidence="2">Muscle</tissue>
    </source>
</reference>
<gene>
    <name evidence="2" type="ORF">E1301_Tti000179</name>
</gene>
<feature type="region of interest" description="Disordered" evidence="1">
    <location>
        <begin position="1"/>
        <end position="27"/>
    </location>
</feature>
<feature type="compositionally biased region" description="Basic and acidic residues" evidence="1">
    <location>
        <begin position="115"/>
        <end position="128"/>
    </location>
</feature>
<name>A0A5A9N3D6_9TELE</name>
<sequence length="150" mass="16456">MTPNATPFPPSKDEQQKQTWIKSPTLKFNQKPRDWSFTLVTPVHNSRAPMNLTSCSQTTAASGAAERYRGDENPPLAGTQSHRESESGSRRQPRYTGREPPGTGVRTRGGGGVRESVKGREYRPRQTDRQTCAHVHTEAADGSEFSGSAS</sequence>
<evidence type="ECO:0000313" key="3">
    <source>
        <dbReference type="Proteomes" id="UP000324632"/>
    </source>
</evidence>
<protein>
    <submittedName>
        <fullName evidence="2">Uncharacterized protein</fullName>
    </submittedName>
</protein>
<evidence type="ECO:0000256" key="1">
    <source>
        <dbReference type="SAM" id="MobiDB-lite"/>
    </source>
</evidence>
<accession>A0A5A9N3D6</accession>
<keyword evidence="3" id="KW-1185">Reference proteome</keyword>
<dbReference type="EMBL" id="SOYY01000023">
    <property type="protein sequence ID" value="KAA0704180.1"/>
    <property type="molecule type" value="Genomic_DNA"/>
</dbReference>
<dbReference type="Proteomes" id="UP000324632">
    <property type="component" value="Chromosome 23"/>
</dbReference>
<organism evidence="2 3">
    <name type="scientific">Triplophysa tibetana</name>
    <dbReference type="NCBI Taxonomy" id="1572043"/>
    <lineage>
        <taxon>Eukaryota</taxon>
        <taxon>Metazoa</taxon>
        <taxon>Chordata</taxon>
        <taxon>Craniata</taxon>
        <taxon>Vertebrata</taxon>
        <taxon>Euteleostomi</taxon>
        <taxon>Actinopterygii</taxon>
        <taxon>Neopterygii</taxon>
        <taxon>Teleostei</taxon>
        <taxon>Ostariophysi</taxon>
        <taxon>Cypriniformes</taxon>
        <taxon>Nemacheilidae</taxon>
        <taxon>Triplophysa</taxon>
    </lineage>
</organism>
<feature type="region of interest" description="Disordered" evidence="1">
    <location>
        <begin position="44"/>
        <end position="150"/>
    </location>
</feature>
<feature type="compositionally biased region" description="Polar residues" evidence="1">
    <location>
        <begin position="17"/>
        <end position="27"/>
    </location>
</feature>
<comment type="caution">
    <text evidence="2">The sequence shown here is derived from an EMBL/GenBank/DDBJ whole genome shotgun (WGS) entry which is preliminary data.</text>
</comment>
<feature type="compositionally biased region" description="Polar residues" evidence="1">
    <location>
        <begin position="51"/>
        <end position="61"/>
    </location>
</feature>
<evidence type="ECO:0000313" key="2">
    <source>
        <dbReference type="EMBL" id="KAA0704180.1"/>
    </source>
</evidence>